<dbReference type="EMBL" id="RHJS01000002">
    <property type="protein sequence ID" value="RRK30803.1"/>
    <property type="molecule type" value="Genomic_DNA"/>
</dbReference>
<keyword evidence="2" id="KW-0812">Transmembrane</keyword>
<keyword evidence="2" id="KW-1133">Transmembrane helix</keyword>
<comment type="caution">
    <text evidence="4">The sequence shown here is derived from an EMBL/GenBank/DDBJ whole genome shotgun (WGS) entry which is preliminary data.</text>
</comment>
<feature type="transmembrane region" description="Helical" evidence="2">
    <location>
        <begin position="127"/>
        <end position="146"/>
    </location>
</feature>
<evidence type="ECO:0000256" key="1">
    <source>
        <dbReference type="SAM" id="Coils"/>
    </source>
</evidence>
<feature type="transmembrane region" description="Helical" evidence="2">
    <location>
        <begin position="167"/>
        <end position="188"/>
    </location>
</feature>
<evidence type="ECO:0000259" key="3">
    <source>
        <dbReference type="Pfam" id="PF14501"/>
    </source>
</evidence>
<feature type="transmembrane region" description="Helical" evidence="2">
    <location>
        <begin position="200"/>
        <end position="220"/>
    </location>
</feature>
<dbReference type="PANTHER" id="PTHR40448:SF1">
    <property type="entry name" value="TWO-COMPONENT SENSOR HISTIDINE KINASE"/>
    <property type="match status" value="1"/>
</dbReference>
<feature type="transmembrane region" description="Helical" evidence="2">
    <location>
        <begin position="97"/>
        <end position="121"/>
    </location>
</feature>
<evidence type="ECO:0000313" key="5">
    <source>
        <dbReference type="Proteomes" id="UP000274920"/>
    </source>
</evidence>
<reference evidence="4" key="1">
    <citation type="submission" date="2018-10" db="EMBL/GenBank/DDBJ databases">
        <title>Schaedlerella arabinophila gen. nov. sp. nov., isolated from the mouse intestinal tract and comparative analysis with the genome of the closely related altered Schaedler flora strain ASF502.</title>
        <authorList>
            <person name="Miyake S."/>
            <person name="Soh M."/>
            <person name="Seedorf H."/>
        </authorList>
    </citation>
    <scope>NUCLEOTIDE SEQUENCE [LARGE SCALE GENOMIC DNA]</scope>
    <source>
        <strain evidence="4">DSM 106076</strain>
    </source>
</reference>
<dbReference type="Gene3D" id="3.30.565.10">
    <property type="entry name" value="Histidine kinase-like ATPase, C-terminal domain"/>
    <property type="match status" value="1"/>
</dbReference>
<organism evidence="4 5">
    <name type="scientific">Schaedlerella arabinosiphila</name>
    <dbReference type="NCBI Taxonomy" id="2044587"/>
    <lineage>
        <taxon>Bacteria</taxon>
        <taxon>Bacillati</taxon>
        <taxon>Bacillota</taxon>
        <taxon>Clostridia</taxon>
        <taxon>Lachnospirales</taxon>
        <taxon>Lachnospiraceae</taxon>
        <taxon>Schaedlerella</taxon>
    </lineage>
</organism>
<dbReference type="InterPro" id="IPR032834">
    <property type="entry name" value="NatK-like_C"/>
</dbReference>
<feature type="domain" description="Sensor histidine kinase NatK-like C-terminal" evidence="3">
    <location>
        <begin position="333"/>
        <end position="438"/>
    </location>
</feature>
<dbReference type="CDD" id="cd16935">
    <property type="entry name" value="HATPase_AgrC-ComD-like"/>
    <property type="match status" value="1"/>
</dbReference>
<dbReference type="Proteomes" id="UP000274920">
    <property type="component" value="Unassembled WGS sequence"/>
</dbReference>
<gene>
    <name evidence="4" type="ORF">EBB54_04995</name>
</gene>
<evidence type="ECO:0000313" key="4">
    <source>
        <dbReference type="EMBL" id="RRK30803.1"/>
    </source>
</evidence>
<dbReference type="SUPFAM" id="SSF55874">
    <property type="entry name" value="ATPase domain of HSP90 chaperone/DNA topoisomerase II/histidine kinase"/>
    <property type="match status" value="1"/>
</dbReference>
<dbReference type="PANTHER" id="PTHR40448">
    <property type="entry name" value="TWO-COMPONENT SENSOR HISTIDINE KINASE"/>
    <property type="match status" value="1"/>
</dbReference>
<feature type="coiled-coil region" evidence="1">
    <location>
        <begin position="268"/>
        <end position="302"/>
    </location>
</feature>
<protein>
    <submittedName>
        <fullName evidence="4">GHKL domain-containing protein</fullName>
    </submittedName>
</protein>
<dbReference type="AlphaFoldDB" id="A0A426DDX8"/>
<feature type="transmembrane region" description="Helical" evidence="2">
    <location>
        <begin position="40"/>
        <end position="61"/>
    </location>
</feature>
<keyword evidence="2" id="KW-0472">Membrane</keyword>
<evidence type="ECO:0000256" key="2">
    <source>
        <dbReference type="SAM" id="Phobius"/>
    </source>
</evidence>
<dbReference type="InterPro" id="IPR036890">
    <property type="entry name" value="HATPase_C_sf"/>
</dbReference>
<dbReference type="GO" id="GO:0042802">
    <property type="term" value="F:identical protein binding"/>
    <property type="evidence" value="ECO:0007669"/>
    <property type="project" value="TreeGrafter"/>
</dbReference>
<keyword evidence="1" id="KW-0175">Coiled coil</keyword>
<dbReference type="Pfam" id="PF14501">
    <property type="entry name" value="HATPase_c_5"/>
    <property type="match status" value="1"/>
</dbReference>
<accession>A0A426DDX8</accession>
<sequence length="439" mass="50267">MGDWAAGQILPDIPRFYTALAEWLSCLLCMRELVRRFSGWRFWGIAGTAFLIQSVFLILTGGLEGPVWLMCMAAAVFLMFCFLRISCGSSGLDVGYVCVKAFVLAEFMASLEWQLHCFFYYGMGYESGWTGLLLLLAVYGGTCLVARGISSRYISGTEQMDTTGRELLFASVIGLSVFLMSNIGFVYSQTPFSGRYASDIFNVRTLIDLGGLAILVAYHIQRLHLRAQHDLESMEMILHNQYTQYQQSQETLDLINYKYHDLKHHIIALRAEENKEKRNAYLDKMEDEIRNYEAQNKTGNQVLDTLLTAKSLYCMREKIALTYVVDGARLDFMDVMDICSIFGNALDNAIECEKKIPETEKRMIHVSMFVQQTFLIIRFENYCEGELNFEQNLPVTTKKQAEFHGYGLKSLRHTVHKYGGEVDIDVEDQWFRLKILIPL</sequence>
<feature type="transmembrane region" description="Helical" evidence="2">
    <location>
        <begin position="67"/>
        <end position="85"/>
    </location>
</feature>
<keyword evidence="5" id="KW-1185">Reference proteome</keyword>
<proteinExistence type="predicted"/>
<name>A0A426DDX8_9FIRM</name>
<dbReference type="RefSeq" id="WP_125126593.1">
    <property type="nucleotide sequence ID" value="NZ_RHJS01000002.1"/>
</dbReference>